<name>A0A511D7U4_9PSEU</name>
<dbReference type="RefSeq" id="WP_051233524.1">
    <property type="nucleotide sequence ID" value="NZ_AUII01000050.1"/>
</dbReference>
<gene>
    <name evidence="2" type="ORF">PA7_46930</name>
</gene>
<comment type="caution">
    <text evidence="2">The sequence shown here is derived from an EMBL/GenBank/DDBJ whole genome shotgun (WGS) entry which is preliminary data.</text>
</comment>
<sequence length="94" mass="9987">MLRLENLDTSNGPDLKVWITDAPVLPGRAGRGVFDDGRSVDLGALKGHIGSSNYPVPPEIDLAELGSVSIWCDRFNVSFGAAQLEVRPSAGPAR</sequence>
<dbReference type="EMBL" id="BJVI01000100">
    <property type="protein sequence ID" value="GEL20856.1"/>
    <property type="molecule type" value="Genomic_DNA"/>
</dbReference>
<dbReference type="AlphaFoldDB" id="A0A511D7U4"/>
<feature type="domain" description="DM13" evidence="1">
    <location>
        <begin position="1"/>
        <end position="85"/>
    </location>
</feature>
<dbReference type="PROSITE" id="PS51549">
    <property type="entry name" value="DM13"/>
    <property type="match status" value="1"/>
</dbReference>
<accession>A0A511D7U4</accession>
<dbReference type="Proteomes" id="UP000321328">
    <property type="component" value="Unassembled WGS sequence"/>
</dbReference>
<dbReference type="STRING" id="1123024.GCA_000423625_04900"/>
<protein>
    <recommendedName>
        <fullName evidence="1">DM13 domain-containing protein</fullName>
    </recommendedName>
</protein>
<evidence type="ECO:0000313" key="3">
    <source>
        <dbReference type="Proteomes" id="UP000321328"/>
    </source>
</evidence>
<reference evidence="2 3" key="1">
    <citation type="submission" date="2019-07" db="EMBL/GenBank/DDBJ databases">
        <title>Whole genome shotgun sequence of Pseudonocardia asaccharolytica NBRC 16224.</title>
        <authorList>
            <person name="Hosoyama A."/>
            <person name="Uohara A."/>
            <person name="Ohji S."/>
            <person name="Ichikawa N."/>
        </authorList>
    </citation>
    <scope>NUCLEOTIDE SEQUENCE [LARGE SCALE GENOMIC DNA]</scope>
    <source>
        <strain evidence="2 3">NBRC 16224</strain>
    </source>
</reference>
<proteinExistence type="predicted"/>
<evidence type="ECO:0000313" key="2">
    <source>
        <dbReference type="EMBL" id="GEL20856.1"/>
    </source>
</evidence>
<keyword evidence="3" id="KW-1185">Reference proteome</keyword>
<organism evidence="2 3">
    <name type="scientific">Pseudonocardia asaccharolytica DSM 44247 = NBRC 16224</name>
    <dbReference type="NCBI Taxonomy" id="1123024"/>
    <lineage>
        <taxon>Bacteria</taxon>
        <taxon>Bacillati</taxon>
        <taxon>Actinomycetota</taxon>
        <taxon>Actinomycetes</taxon>
        <taxon>Pseudonocardiales</taxon>
        <taxon>Pseudonocardiaceae</taxon>
        <taxon>Pseudonocardia</taxon>
    </lineage>
</organism>
<evidence type="ECO:0000259" key="1">
    <source>
        <dbReference type="PROSITE" id="PS51549"/>
    </source>
</evidence>
<dbReference type="Pfam" id="PF10517">
    <property type="entry name" value="DM13"/>
    <property type="match status" value="1"/>
</dbReference>
<dbReference type="InterPro" id="IPR019545">
    <property type="entry name" value="DM13_domain"/>
</dbReference>